<feature type="non-terminal residue" evidence="1">
    <location>
        <position position="80"/>
    </location>
</feature>
<sequence length="80" mass="9154">MHPNREVDVVINMDASSDVLKDSFQQRVGQIGSRRGVRFQKRHPDLKAGEDPKDPNRYPNLYAQVYDGKLCERSSYGIGF</sequence>
<comment type="caution">
    <text evidence="1">The sequence shown here is derived from an EMBL/GenBank/DDBJ whole genome shotgun (WGS) entry which is preliminary data.</text>
</comment>
<protein>
    <submittedName>
        <fullName evidence="1">Uncharacterized protein</fullName>
    </submittedName>
</protein>
<dbReference type="Proteomes" id="UP001186974">
    <property type="component" value="Unassembled WGS sequence"/>
</dbReference>
<gene>
    <name evidence="1" type="ORF">LTS18_013754</name>
</gene>
<dbReference type="EMBL" id="JAWDJW010004299">
    <property type="protein sequence ID" value="KAK3076160.1"/>
    <property type="molecule type" value="Genomic_DNA"/>
</dbReference>
<proteinExistence type="predicted"/>
<organism evidence="1 2">
    <name type="scientific">Coniosporium uncinatum</name>
    <dbReference type="NCBI Taxonomy" id="93489"/>
    <lineage>
        <taxon>Eukaryota</taxon>
        <taxon>Fungi</taxon>
        <taxon>Dikarya</taxon>
        <taxon>Ascomycota</taxon>
        <taxon>Pezizomycotina</taxon>
        <taxon>Dothideomycetes</taxon>
        <taxon>Dothideomycetes incertae sedis</taxon>
        <taxon>Coniosporium</taxon>
    </lineage>
</organism>
<accession>A0ACC3DHX0</accession>
<keyword evidence="2" id="KW-1185">Reference proteome</keyword>
<evidence type="ECO:0000313" key="1">
    <source>
        <dbReference type="EMBL" id="KAK3076160.1"/>
    </source>
</evidence>
<evidence type="ECO:0000313" key="2">
    <source>
        <dbReference type="Proteomes" id="UP001186974"/>
    </source>
</evidence>
<reference evidence="1" key="1">
    <citation type="submission" date="2024-09" db="EMBL/GenBank/DDBJ databases">
        <title>Black Yeasts Isolated from many extreme environments.</title>
        <authorList>
            <person name="Coleine C."/>
            <person name="Stajich J.E."/>
            <person name="Selbmann L."/>
        </authorList>
    </citation>
    <scope>NUCLEOTIDE SEQUENCE</scope>
    <source>
        <strain evidence="1">CCFEE 5737</strain>
    </source>
</reference>
<name>A0ACC3DHX0_9PEZI</name>